<sequence length="73" mass="8293">ILLDSRSRHPLLLLATMFVLWILRKAWYALTYISPGGENEAIHDRFPNHFDITDGILIILTLIIRCTASSIAT</sequence>
<accession>A0A9P6CEK3</accession>
<gene>
    <name evidence="1" type="ORF">BDZ94DRAFT_1268713</name>
</gene>
<protein>
    <submittedName>
        <fullName evidence="1">Uncharacterized protein</fullName>
    </submittedName>
</protein>
<evidence type="ECO:0000313" key="1">
    <source>
        <dbReference type="EMBL" id="KAF9459250.1"/>
    </source>
</evidence>
<dbReference type="AlphaFoldDB" id="A0A9P6CEK3"/>
<dbReference type="Proteomes" id="UP000807353">
    <property type="component" value="Unassembled WGS sequence"/>
</dbReference>
<keyword evidence="2" id="KW-1185">Reference proteome</keyword>
<name>A0A9P6CEK3_9AGAR</name>
<reference evidence="1" key="1">
    <citation type="submission" date="2020-11" db="EMBL/GenBank/DDBJ databases">
        <authorList>
            <consortium name="DOE Joint Genome Institute"/>
            <person name="Ahrendt S."/>
            <person name="Riley R."/>
            <person name="Andreopoulos W."/>
            <person name="Labutti K."/>
            <person name="Pangilinan J."/>
            <person name="Ruiz-Duenas F.J."/>
            <person name="Barrasa J.M."/>
            <person name="Sanchez-Garcia M."/>
            <person name="Camarero S."/>
            <person name="Miyauchi S."/>
            <person name="Serrano A."/>
            <person name="Linde D."/>
            <person name="Babiker R."/>
            <person name="Drula E."/>
            <person name="Ayuso-Fernandez I."/>
            <person name="Pacheco R."/>
            <person name="Padilla G."/>
            <person name="Ferreira P."/>
            <person name="Barriuso J."/>
            <person name="Kellner H."/>
            <person name="Castanera R."/>
            <person name="Alfaro M."/>
            <person name="Ramirez L."/>
            <person name="Pisabarro A.G."/>
            <person name="Kuo A."/>
            <person name="Tritt A."/>
            <person name="Lipzen A."/>
            <person name="He G."/>
            <person name="Yan M."/>
            <person name="Ng V."/>
            <person name="Cullen D."/>
            <person name="Martin F."/>
            <person name="Rosso M.-N."/>
            <person name="Henrissat B."/>
            <person name="Hibbett D."/>
            <person name="Martinez A.T."/>
            <person name="Grigoriev I.V."/>
        </authorList>
    </citation>
    <scope>NUCLEOTIDE SEQUENCE</scope>
    <source>
        <strain evidence="1">CBS 247.69</strain>
    </source>
</reference>
<evidence type="ECO:0000313" key="2">
    <source>
        <dbReference type="Proteomes" id="UP000807353"/>
    </source>
</evidence>
<comment type="caution">
    <text evidence="1">The sequence shown here is derived from an EMBL/GenBank/DDBJ whole genome shotgun (WGS) entry which is preliminary data.</text>
</comment>
<proteinExistence type="predicted"/>
<dbReference type="EMBL" id="MU150320">
    <property type="protein sequence ID" value="KAF9459250.1"/>
    <property type="molecule type" value="Genomic_DNA"/>
</dbReference>
<feature type="non-terminal residue" evidence="1">
    <location>
        <position position="1"/>
    </location>
</feature>
<organism evidence="1 2">
    <name type="scientific">Collybia nuda</name>
    <dbReference type="NCBI Taxonomy" id="64659"/>
    <lineage>
        <taxon>Eukaryota</taxon>
        <taxon>Fungi</taxon>
        <taxon>Dikarya</taxon>
        <taxon>Basidiomycota</taxon>
        <taxon>Agaricomycotina</taxon>
        <taxon>Agaricomycetes</taxon>
        <taxon>Agaricomycetidae</taxon>
        <taxon>Agaricales</taxon>
        <taxon>Tricholomatineae</taxon>
        <taxon>Clitocybaceae</taxon>
        <taxon>Collybia</taxon>
    </lineage>
</organism>